<evidence type="ECO:0000256" key="1">
    <source>
        <dbReference type="SAM" id="Phobius"/>
    </source>
</evidence>
<evidence type="ECO:0000313" key="2">
    <source>
        <dbReference type="Proteomes" id="UP000095287"/>
    </source>
</evidence>
<feature type="transmembrane region" description="Helical" evidence="1">
    <location>
        <begin position="24"/>
        <end position="46"/>
    </location>
</feature>
<keyword evidence="1" id="KW-0812">Transmembrane</keyword>
<dbReference type="WBParaSite" id="L893_g24984.t1">
    <property type="protein sequence ID" value="L893_g24984.t1"/>
    <property type="gene ID" value="L893_g24984"/>
</dbReference>
<proteinExistence type="predicted"/>
<keyword evidence="1" id="KW-1133">Transmembrane helix</keyword>
<protein>
    <submittedName>
        <fullName evidence="3">Transmembrane protein</fullName>
    </submittedName>
</protein>
<keyword evidence="1" id="KW-0472">Membrane</keyword>
<keyword evidence="2" id="KW-1185">Reference proteome</keyword>
<dbReference type="Proteomes" id="UP000095287">
    <property type="component" value="Unplaced"/>
</dbReference>
<dbReference type="AlphaFoldDB" id="A0A1I7ZCD3"/>
<organism evidence="2 3">
    <name type="scientific">Steinernema glaseri</name>
    <dbReference type="NCBI Taxonomy" id="37863"/>
    <lineage>
        <taxon>Eukaryota</taxon>
        <taxon>Metazoa</taxon>
        <taxon>Ecdysozoa</taxon>
        <taxon>Nematoda</taxon>
        <taxon>Chromadorea</taxon>
        <taxon>Rhabditida</taxon>
        <taxon>Tylenchina</taxon>
        <taxon>Panagrolaimomorpha</taxon>
        <taxon>Strongyloidoidea</taxon>
        <taxon>Steinernematidae</taxon>
        <taxon>Steinernema</taxon>
    </lineage>
</organism>
<evidence type="ECO:0000313" key="3">
    <source>
        <dbReference type="WBParaSite" id="L893_g24984.t1"/>
    </source>
</evidence>
<sequence length="97" mass="11451">MEPSETLDVVELWDGERDRLNNEWWLITLMTCLTMCIAFNVTVISVRYWCSLKRDKVEYEDFIHVTEEKWHLDDEMNALASQTKSLRLAQLDAAPKT</sequence>
<reference evidence="3" key="1">
    <citation type="submission" date="2016-11" db="UniProtKB">
        <authorList>
            <consortium name="WormBaseParasite"/>
        </authorList>
    </citation>
    <scope>IDENTIFICATION</scope>
</reference>
<accession>A0A1I7ZCD3</accession>
<name>A0A1I7ZCD3_9BILA</name>